<dbReference type="PANTHER" id="PTHR23279">
    <property type="entry name" value="DEFECTIVE PROBOSCIS EXTENSION RESPONSE DPR -RELATED"/>
    <property type="match status" value="1"/>
</dbReference>
<protein>
    <submittedName>
        <fullName evidence="4 5">Pneumococcal serine-rich repeat protein</fullName>
    </submittedName>
</protein>
<dbReference type="SMART" id="SM00409">
    <property type="entry name" value="IG"/>
    <property type="match status" value="2"/>
</dbReference>
<feature type="domain" description="Ig-like" evidence="2">
    <location>
        <begin position="561"/>
        <end position="661"/>
    </location>
</feature>
<dbReference type="AlphaFoldDB" id="A0A6I8V5Z9"/>
<dbReference type="RefSeq" id="XP_033236476.1">
    <property type="nucleotide sequence ID" value="XM_033380585.1"/>
</dbReference>
<reference evidence="4" key="2">
    <citation type="submission" date="2025-04" db="UniProtKB">
        <authorList>
            <consortium name="RefSeq"/>
        </authorList>
    </citation>
    <scope>IDENTIFICATION</scope>
    <source>
        <strain evidence="4">MV-25-SWS-2005</strain>
        <strain evidence="3">MV2-25</strain>
        <tissue evidence="4">Whole body</tissue>
    </source>
</reference>
<accession>A0A6I8V5Z9</accession>
<dbReference type="FunFam" id="2.60.40.10:FF:001405">
    <property type="entry name" value="Uncharacterized protein, isoform A"/>
    <property type="match status" value="1"/>
</dbReference>
<dbReference type="FunFam" id="2.60.40.10:FF:001026">
    <property type="entry name" value="Uncharacterized protein, isoform B"/>
    <property type="match status" value="1"/>
</dbReference>
<dbReference type="RefSeq" id="XP_033236477.1">
    <property type="nucleotide sequence ID" value="XM_033380586.1"/>
</dbReference>
<evidence type="ECO:0000259" key="2">
    <source>
        <dbReference type="PROSITE" id="PS50835"/>
    </source>
</evidence>
<gene>
    <name evidence="4 5 6" type="primary">dpr17</name>
</gene>
<evidence type="ECO:0000256" key="1">
    <source>
        <dbReference type="SAM" id="MobiDB-lite"/>
    </source>
</evidence>
<feature type="compositionally biased region" description="Low complexity" evidence="1">
    <location>
        <begin position="124"/>
        <end position="138"/>
    </location>
</feature>
<proteinExistence type="predicted"/>
<feature type="region of interest" description="Disordered" evidence="1">
    <location>
        <begin position="309"/>
        <end position="350"/>
    </location>
</feature>
<dbReference type="CDD" id="cd00096">
    <property type="entry name" value="Ig"/>
    <property type="match status" value="1"/>
</dbReference>
<evidence type="ECO:0000313" key="4">
    <source>
        <dbReference type="RefSeq" id="XP_003736769.3"/>
    </source>
</evidence>
<evidence type="ECO:0000313" key="5">
    <source>
        <dbReference type="RefSeq" id="XP_033236476.1"/>
    </source>
</evidence>
<dbReference type="InterPro" id="IPR013783">
    <property type="entry name" value="Ig-like_fold"/>
</dbReference>
<feature type="domain" description="Ig-like" evidence="2">
    <location>
        <begin position="472"/>
        <end position="555"/>
    </location>
</feature>
<dbReference type="InterPro" id="IPR036179">
    <property type="entry name" value="Ig-like_dom_sf"/>
</dbReference>
<sequence length="721" mass="76508">MPQTSPNWRQAYNERTKGAVSVIAARNCATGTATATARARASATATATATVRRRTATLTTAEMTVRAGDVGGPSSVQRRQFLRSTRTRTSSWLDLLPALLVLGFGMQLVTCSEAKPQPQPQPQPHAGAEPEPGPAMGQVQAEAQPPTPTQTRTQLMPAPRSTLSDRPMTTHNDLITTARNLTTAKKQTTEYEAASTSLSERETSTAVARGMSSAAAAAAAGTAVAEGAAPGVETMEATKSAQIGLTTRPAEEQVLEQIATAATEAAATTTTAAAAVAAEERTTETTTAAATATATATAAMLISTIYPASTETDGHNSIETVPAENQKKESENQALGRAELPAEDDERNSLLPLPLPHPGGADLTKGFSIPTFLPPFPVFAAADLPAYRAAADAAAAAAAAIEEATKAAAAAAAAAASSEAATLSPEEQRRRMFDEQHSFLAAHRAALDGDGDGQVVRRNLTMPVLNITAQMGNHAYMPCQIHRLSDKPVSWVRMRDNHIISVDETTFIADERFQSIFQEDHDYTWSLQIKYVVPDDAGGYECQMATEPKLSAKVHLEIVTPKTELIGDQSRFVKAGSKVALHCIVRGTLDPPKYIIWFRGQKKVSESDERTGWYTQLDRNIFGTVGDNQNTIGSLIIPVVRKEDSGNYTCQPSNSVSVSVDLHVLSGEYSASAIMSTASVSWTKTRTSTSGRGTSQLMLWMLGLLGLLGALQGPLHTPQTT</sequence>
<feature type="region of interest" description="Disordered" evidence="1">
    <location>
        <begin position="114"/>
        <end position="203"/>
    </location>
</feature>
<feature type="compositionally biased region" description="Polar residues" evidence="1">
    <location>
        <begin position="161"/>
        <end position="186"/>
    </location>
</feature>
<dbReference type="InterPro" id="IPR003599">
    <property type="entry name" value="Ig_sub"/>
</dbReference>
<dbReference type="PROSITE" id="PS50835">
    <property type="entry name" value="IG_LIKE"/>
    <property type="match status" value="2"/>
</dbReference>
<evidence type="ECO:0000313" key="3">
    <source>
        <dbReference type="Proteomes" id="UP000001819"/>
    </source>
</evidence>
<keyword evidence="3" id="KW-1185">Reference proteome</keyword>
<dbReference type="GO" id="GO:0050808">
    <property type="term" value="P:synapse organization"/>
    <property type="evidence" value="ECO:0007669"/>
    <property type="project" value="TreeGrafter"/>
</dbReference>
<evidence type="ECO:0000313" key="6">
    <source>
        <dbReference type="RefSeq" id="XP_033236477.1"/>
    </source>
</evidence>
<dbReference type="Proteomes" id="UP000001819">
    <property type="component" value="Chromosome 2"/>
</dbReference>
<dbReference type="KEGG" id="dpo:4802598"/>
<dbReference type="GO" id="GO:0032589">
    <property type="term" value="C:neuron projection membrane"/>
    <property type="evidence" value="ECO:0007669"/>
    <property type="project" value="TreeGrafter"/>
</dbReference>
<dbReference type="SUPFAM" id="SSF48726">
    <property type="entry name" value="Immunoglobulin"/>
    <property type="match status" value="2"/>
</dbReference>
<dbReference type="InterPro" id="IPR003598">
    <property type="entry name" value="Ig_sub2"/>
</dbReference>
<dbReference type="PANTHER" id="PTHR23279:SF21">
    <property type="entry name" value="DEFECTIVE PROBOSCIS EXTENSION RESPONSE 11, ISOFORM B-RELATED"/>
    <property type="match status" value="1"/>
</dbReference>
<dbReference type="RefSeq" id="XP_003736769.3">
    <property type="nucleotide sequence ID" value="XM_003736721.3"/>
</dbReference>
<name>A0A6I8V5Z9_DROPS</name>
<dbReference type="InterPro" id="IPR037448">
    <property type="entry name" value="Zig-8"/>
</dbReference>
<feature type="compositionally biased region" description="Polar residues" evidence="1">
    <location>
        <begin position="309"/>
        <end position="319"/>
    </location>
</feature>
<dbReference type="Pfam" id="PF13927">
    <property type="entry name" value="Ig_3"/>
    <property type="match status" value="1"/>
</dbReference>
<organism evidence="3 4">
    <name type="scientific">Drosophila pseudoobscura pseudoobscura</name>
    <name type="common">Fruit fly</name>
    <dbReference type="NCBI Taxonomy" id="46245"/>
    <lineage>
        <taxon>Eukaryota</taxon>
        <taxon>Metazoa</taxon>
        <taxon>Ecdysozoa</taxon>
        <taxon>Arthropoda</taxon>
        <taxon>Hexapoda</taxon>
        <taxon>Insecta</taxon>
        <taxon>Pterygota</taxon>
        <taxon>Neoptera</taxon>
        <taxon>Endopterygota</taxon>
        <taxon>Diptera</taxon>
        <taxon>Brachycera</taxon>
        <taxon>Muscomorpha</taxon>
        <taxon>Ephydroidea</taxon>
        <taxon>Drosophilidae</taxon>
        <taxon>Drosophila</taxon>
        <taxon>Sophophora</taxon>
    </lineage>
</organism>
<reference evidence="3" key="1">
    <citation type="submission" date="2024-06" db="UniProtKB">
        <authorList>
            <consortium name="RefSeq"/>
        </authorList>
    </citation>
    <scope>NUCLEOTIDE SEQUENCE [LARGE SCALE GENOMIC DNA]</scope>
    <source>
        <strain evidence="5 6">MV-25-SWS-2005</strain>
        <strain evidence="3">MV2-25</strain>
        <tissue evidence="5 6">Whole body</tissue>
    </source>
</reference>
<dbReference type="InterPro" id="IPR007110">
    <property type="entry name" value="Ig-like_dom"/>
</dbReference>
<dbReference type="Gene3D" id="2.60.40.10">
    <property type="entry name" value="Immunoglobulins"/>
    <property type="match status" value="2"/>
</dbReference>
<dbReference type="SMART" id="SM00408">
    <property type="entry name" value="IGc2"/>
    <property type="match status" value="2"/>
</dbReference>